<dbReference type="PROSITE" id="PS01280">
    <property type="entry name" value="GIDA_1"/>
    <property type="match status" value="1"/>
</dbReference>
<comment type="subunit">
    <text evidence="10 12">Homodimer. Heterotetramer of two MnmE and two MnmG subunits.</text>
</comment>
<dbReference type="SUPFAM" id="SSF51905">
    <property type="entry name" value="FAD/NAD(P)-binding domain"/>
    <property type="match status" value="1"/>
</dbReference>
<dbReference type="InterPro" id="IPR026904">
    <property type="entry name" value="MnmG_C"/>
</dbReference>
<evidence type="ECO:0000259" key="13">
    <source>
        <dbReference type="SMART" id="SM01228"/>
    </source>
</evidence>
<evidence type="ECO:0000256" key="12">
    <source>
        <dbReference type="HAMAP-Rule" id="MF_00129"/>
    </source>
</evidence>
<keyword evidence="8 12" id="KW-0274">FAD</keyword>
<dbReference type="InterPro" id="IPR047001">
    <property type="entry name" value="MnmG_C_subdom"/>
</dbReference>
<evidence type="ECO:0000313" key="14">
    <source>
        <dbReference type="EMBL" id="ANZ66545.1"/>
    </source>
</evidence>
<evidence type="ECO:0000256" key="5">
    <source>
        <dbReference type="ARBA" id="ARBA00022490"/>
    </source>
</evidence>
<comment type="subcellular location">
    <subcellularLocation>
        <location evidence="12">Cytoplasm</location>
    </subcellularLocation>
</comment>
<feature type="domain" description="tRNA uridine 5-carboxymethylaminomethyl modification enzyme C-terminal subdomain" evidence="13">
    <location>
        <begin position="554"/>
        <end position="625"/>
    </location>
</feature>
<dbReference type="NCBIfam" id="TIGR00136">
    <property type="entry name" value="mnmG_gidA"/>
    <property type="match status" value="1"/>
</dbReference>
<dbReference type="PANTHER" id="PTHR11806">
    <property type="entry name" value="GLUCOSE INHIBITED DIVISION PROTEIN A"/>
    <property type="match status" value="1"/>
</dbReference>
<dbReference type="FunFam" id="3.50.50.60:FF:000063">
    <property type="entry name" value="tRNA uridine 5-carboxymethylaminomethyl modification enzyme MnmG"/>
    <property type="match status" value="1"/>
</dbReference>
<dbReference type="PROSITE" id="PS01281">
    <property type="entry name" value="GIDA_2"/>
    <property type="match status" value="1"/>
</dbReference>
<keyword evidence="9 12" id="KW-0520">NAD</keyword>
<evidence type="ECO:0000256" key="9">
    <source>
        <dbReference type="ARBA" id="ARBA00023027"/>
    </source>
</evidence>
<comment type="function">
    <text evidence="2 12">NAD-binding protein involved in the addition of a carboxymethylaminomethyl (cmnm) group at the wobble position (U34) of certain tRNAs, forming tRNA-cmnm(5)s(2)U34.</text>
</comment>
<dbReference type="AlphaFoldDB" id="A0A1B2IWW9"/>
<comment type="cofactor">
    <cofactor evidence="1 12">
        <name>FAD</name>
        <dbReference type="ChEBI" id="CHEBI:57692"/>
    </cofactor>
</comment>
<dbReference type="InterPro" id="IPR004416">
    <property type="entry name" value="MnmG"/>
</dbReference>
<reference evidence="14 15" key="1">
    <citation type="submission" date="2016-03" db="EMBL/GenBank/DDBJ databases">
        <title>Pediococcus and Lactobacillus from brewery environment - whole genome sequencing and assembly.</title>
        <authorList>
            <person name="Behr J."/>
            <person name="Geissler A.J."/>
            <person name="Vogel R.F."/>
        </authorList>
    </citation>
    <scope>NUCLEOTIDE SEQUENCE [LARGE SCALE GENOMIC DNA]</scope>
    <source>
        <strain evidence="14 15">TMW 1.1995</strain>
    </source>
</reference>
<evidence type="ECO:0000256" key="7">
    <source>
        <dbReference type="ARBA" id="ARBA00022694"/>
    </source>
</evidence>
<evidence type="ECO:0000256" key="2">
    <source>
        <dbReference type="ARBA" id="ARBA00003717"/>
    </source>
</evidence>
<dbReference type="PRINTS" id="PR00411">
    <property type="entry name" value="PNDRDTASEI"/>
</dbReference>
<evidence type="ECO:0000256" key="8">
    <source>
        <dbReference type="ARBA" id="ARBA00022827"/>
    </source>
</evidence>
<dbReference type="FunFam" id="3.50.50.60:FF:000002">
    <property type="entry name" value="tRNA uridine 5-carboxymethylaminomethyl modification enzyme MnmG"/>
    <property type="match status" value="1"/>
</dbReference>
<feature type="binding site" evidence="12">
    <location>
        <begin position="18"/>
        <end position="23"/>
    </location>
    <ligand>
        <name>FAD</name>
        <dbReference type="ChEBI" id="CHEBI:57692"/>
    </ligand>
</feature>
<dbReference type="InterPro" id="IPR002218">
    <property type="entry name" value="MnmG-rel"/>
</dbReference>
<dbReference type="InterPro" id="IPR040131">
    <property type="entry name" value="MnmG_N"/>
</dbReference>
<dbReference type="PANTHER" id="PTHR11806:SF0">
    <property type="entry name" value="PROTEIN MTO1 HOMOLOG, MITOCHONDRIAL"/>
    <property type="match status" value="1"/>
</dbReference>
<dbReference type="Pfam" id="PF21680">
    <property type="entry name" value="GIDA_C_1st"/>
    <property type="match status" value="1"/>
</dbReference>
<dbReference type="EMBL" id="CP014924">
    <property type="protein sequence ID" value="ANZ66545.1"/>
    <property type="molecule type" value="Genomic_DNA"/>
</dbReference>
<keyword evidence="6 12" id="KW-0285">Flavoprotein</keyword>
<protein>
    <recommendedName>
        <fullName evidence="4 12">tRNA uridine 5-carboxymethylaminomethyl modification enzyme MnmG</fullName>
    </recommendedName>
    <alternativeName>
        <fullName evidence="11 12">Glucose-inhibited division protein A</fullName>
    </alternativeName>
</protein>
<keyword evidence="7 12" id="KW-0819">tRNA processing</keyword>
<dbReference type="GO" id="GO:0050660">
    <property type="term" value="F:flavin adenine dinucleotide binding"/>
    <property type="evidence" value="ECO:0007669"/>
    <property type="project" value="UniProtKB-UniRule"/>
</dbReference>
<dbReference type="SMART" id="SM01228">
    <property type="entry name" value="GIDA_assoc_3"/>
    <property type="match status" value="1"/>
</dbReference>
<dbReference type="Gene3D" id="1.10.10.1800">
    <property type="entry name" value="tRNA uridine 5-carboxymethylaminomethyl modification enzyme MnmG/GidA"/>
    <property type="match status" value="1"/>
</dbReference>
<dbReference type="Pfam" id="PF13932">
    <property type="entry name" value="SAM_GIDA_C"/>
    <property type="match status" value="1"/>
</dbReference>
<dbReference type="Gene3D" id="3.50.50.60">
    <property type="entry name" value="FAD/NAD(P)-binding domain"/>
    <property type="match status" value="2"/>
</dbReference>
<sequence>MPEIQPYQGTDYDVIVVGAGHAGVEATLAAARMGNKTLLMTINLDMVAFMPCNPSVGGPAKGIVVREIDALGGEMGRNIDKTYVQMRMLNTGKGPAVRALRAQADKHAYHAEMKHTLEKEPNVTLRQGIVDDLIVEDGVCKGVITNTGARYSAKAVVIAAGTAARGKIIIGELMYSSGPNNSQPAMKLTKNLEKYGLELKRFKTGTPPRVDGNTIQYDQTEEQPGDVEPNHFSYETPDENYLSLKNQLSCWLTYTNETTHKIIRDNLDRAPMFTGVIEGVGPRYCPSIEDKIVRFADKSRHQLFLEPEGRNTDEWYVQGLSTSMPEEVQQKILHSIKGLEHAEMMRPGYAIEYDVVSPYQLRPTLETKLVKNLFTAGQTNGTSGYEEAAGQGIMAGINAGLRALDKGEFIMKRSEGYIGVMIDDLVTKGTNEPYRLLTSRAEYRLILRHDNADLRLTDKGYELGLISQERYDAFTQKRQTIKNEIARLNTVRVKPSDAVNAYVQSHNEKPLKDGVLAADFLRRPQVTYKDLMQFIPAPDVPLDRREMEEIDVQIKYAGYIKKAEENVAKMKKMEAKKIPDNIDYDAIDGLATEAHQKLNKIRPETVAQATRISGVNPADIAILDVYIEQGKIAKVK</sequence>
<gene>
    <name evidence="12" type="primary">mnmG</name>
    <name evidence="12" type="synonym">gidA</name>
    <name evidence="14" type="ORF">AYR63_04965</name>
</gene>
<dbReference type="Pfam" id="PF01134">
    <property type="entry name" value="GIDA"/>
    <property type="match status" value="1"/>
</dbReference>
<dbReference type="OrthoDB" id="9815560at2"/>
<dbReference type="FunFam" id="1.10.10.1800:FF:000001">
    <property type="entry name" value="tRNA uridine 5-carboxymethylaminomethyl modification enzyme MnmG"/>
    <property type="match status" value="1"/>
</dbReference>
<dbReference type="GO" id="GO:0002098">
    <property type="term" value="P:tRNA wobble uridine modification"/>
    <property type="evidence" value="ECO:0007669"/>
    <property type="project" value="InterPro"/>
</dbReference>
<dbReference type="GO" id="GO:0030488">
    <property type="term" value="P:tRNA methylation"/>
    <property type="evidence" value="ECO:0007669"/>
    <property type="project" value="TreeGrafter"/>
</dbReference>
<evidence type="ECO:0000256" key="6">
    <source>
        <dbReference type="ARBA" id="ARBA00022630"/>
    </source>
</evidence>
<dbReference type="KEGG" id="lpd:AYR62_13990"/>
<dbReference type="FunFam" id="1.10.150.570:FF:000001">
    <property type="entry name" value="tRNA uridine 5-carboxymethylaminomethyl modification enzyme MnmG"/>
    <property type="match status" value="1"/>
</dbReference>
<organism evidence="14 15">
    <name type="scientific">Secundilactobacillus paracollinoides</name>
    <dbReference type="NCBI Taxonomy" id="240427"/>
    <lineage>
        <taxon>Bacteria</taxon>
        <taxon>Bacillati</taxon>
        <taxon>Bacillota</taxon>
        <taxon>Bacilli</taxon>
        <taxon>Lactobacillales</taxon>
        <taxon>Lactobacillaceae</taxon>
        <taxon>Secundilactobacillus</taxon>
    </lineage>
</organism>
<dbReference type="RefSeq" id="WP_056987234.1">
    <property type="nucleotide sequence ID" value="NZ_CP014912.1"/>
</dbReference>
<accession>A0A1B2IWW9</accession>
<feature type="binding site" evidence="12">
    <location>
        <begin position="281"/>
        <end position="295"/>
    </location>
    <ligand>
        <name>NAD(+)</name>
        <dbReference type="ChEBI" id="CHEBI:57540"/>
    </ligand>
</feature>
<dbReference type="Proteomes" id="UP000093267">
    <property type="component" value="Chromosome"/>
</dbReference>
<keyword evidence="15" id="KW-1185">Reference proteome</keyword>
<dbReference type="InterPro" id="IPR049312">
    <property type="entry name" value="GIDA_C_N"/>
</dbReference>
<keyword evidence="5 12" id="KW-0963">Cytoplasm</keyword>
<evidence type="ECO:0000313" key="15">
    <source>
        <dbReference type="Proteomes" id="UP000093267"/>
    </source>
</evidence>
<evidence type="ECO:0000256" key="11">
    <source>
        <dbReference type="ARBA" id="ARBA00031800"/>
    </source>
</evidence>
<dbReference type="InterPro" id="IPR036188">
    <property type="entry name" value="FAD/NAD-bd_sf"/>
</dbReference>
<dbReference type="Gene3D" id="1.10.150.570">
    <property type="entry name" value="GidA associated domain, C-terminal subdomain"/>
    <property type="match status" value="1"/>
</dbReference>
<dbReference type="HAMAP" id="MF_00129">
    <property type="entry name" value="MnmG_GidA"/>
    <property type="match status" value="1"/>
</dbReference>
<evidence type="ECO:0000256" key="10">
    <source>
        <dbReference type="ARBA" id="ARBA00025948"/>
    </source>
</evidence>
<proteinExistence type="inferred from homology"/>
<evidence type="ECO:0000256" key="3">
    <source>
        <dbReference type="ARBA" id="ARBA00007653"/>
    </source>
</evidence>
<dbReference type="STRING" id="240427.AYR62_13990"/>
<dbReference type="PRINTS" id="PR00368">
    <property type="entry name" value="FADPNR"/>
</dbReference>
<evidence type="ECO:0000256" key="4">
    <source>
        <dbReference type="ARBA" id="ARBA00020461"/>
    </source>
</evidence>
<name>A0A1B2IWW9_9LACO</name>
<dbReference type="InterPro" id="IPR020595">
    <property type="entry name" value="MnmG-rel_CS"/>
</dbReference>
<evidence type="ECO:0000256" key="1">
    <source>
        <dbReference type="ARBA" id="ARBA00001974"/>
    </source>
</evidence>
<comment type="similarity">
    <text evidence="3 12">Belongs to the MnmG family.</text>
</comment>
<comment type="caution">
    <text evidence="12">Lacks conserved residue(s) required for the propagation of feature annotation.</text>
</comment>
<dbReference type="InterPro" id="IPR044920">
    <property type="entry name" value="MnmG_C_subdom_sf"/>
</dbReference>
<dbReference type="GO" id="GO:0005829">
    <property type="term" value="C:cytosol"/>
    <property type="evidence" value="ECO:0007669"/>
    <property type="project" value="TreeGrafter"/>
</dbReference>